<proteinExistence type="predicted"/>
<dbReference type="AlphaFoldDB" id="A0A6A6T6Y2"/>
<keyword evidence="2" id="KW-1185">Reference proteome</keyword>
<dbReference type="Proteomes" id="UP000799324">
    <property type="component" value="Unassembled WGS sequence"/>
</dbReference>
<gene>
    <name evidence="1" type="ORF">K491DRAFT_746956</name>
</gene>
<protein>
    <submittedName>
        <fullName evidence="1">Uncharacterized protein</fullName>
    </submittedName>
</protein>
<reference evidence="1" key="1">
    <citation type="journal article" date="2020" name="Stud. Mycol.">
        <title>101 Dothideomycetes genomes: a test case for predicting lifestyles and emergence of pathogens.</title>
        <authorList>
            <person name="Haridas S."/>
            <person name="Albert R."/>
            <person name="Binder M."/>
            <person name="Bloem J."/>
            <person name="Labutti K."/>
            <person name="Salamov A."/>
            <person name="Andreopoulos B."/>
            <person name="Baker S."/>
            <person name="Barry K."/>
            <person name="Bills G."/>
            <person name="Bluhm B."/>
            <person name="Cannon C."/>
            <person name="Castanera R."/>
            <person name="Culley D."/>
            <person name="Daum C."/>
            <person name="Ezra D."/>
            <person name="Gonzalez J."/>
            <person name="Henrissat B."/>
            <person name="Kuo A."/>
            <person name="Liang C."/>
            <person name="Lipzen A."/>
            <person name="Lutzoni F."/>
            <person name="Magnuson J."/>
            <person name="Mondo S."/>
            <person name="Nolan M."/>
            <person name="Ohm R."/>
            <person name="Pangilinan J."/>
            <person name="Park H.-J."/>
            <person name="Ramirez L."/>
            <person name="Alfaro M."/>
            <person name="Sun H."/>
            <person name="Tritt A."/>
            <person name="Yoshinaga Y."/>
            <person name="Zwiers L.-H."/>
            <person name="Turgeon B."/>
            <person name="Goodwin S."/>
            <person name="Spatafora J."/>
            <person name="Crous P."/>
            <person name="Grigoriev I."/>
        </authorList>
    </citation>
    <scope>NUCLEOTIDE SEQUENCE</scope>
    <source>
        <strain evidence="1">CBS 122681</strain>
    </source>
</reference>
<evidence type="ECO:0000313" key="2">
    <source>
        <dbReference type="Proteomes" id="UP000799324"/>
    </source>
</evidence>
<sequence length="174" mass="19879">MPYLISLHNNPKTAIMTMWSISAEYLVMTYPLSRCTVVSTATERWRHIKQKGGRAALVQKLVDIPVEIKNSAEAREWLRCITGDVIAGSGLMATMREVRRRAKGGDDWVDGSFGERLQRISNAADDYRIVAWYIPVPLPTTKEAERDLTEVRVRRLPEEGYKLVKDIYNLPNPF</sequence>
<organism evidence="1 2">
    <name type="scientific">Lophiostoma macrostomum CBS 122681</name>
    <dbReference type="NCBI Taxonomy" id="1314788"/>
    <lineage>
        <taxon>Eukaryota</taxon>
        <taxon>Fungi</taxon>
        <taxon>Dikarya</taxon>
        <taxon>Ascomycota</taxon>
        <taxon>Pezizomycotina</taxon>
        <taxon>Dothideomycetes</taxon>
        <taxon>Pleosporomycetidae</taxon>
        <taxon>Pleosporales</taxon>
        <taxon>Lophiostomataceae</taxon>
        <taxon>Lophiostoma</taxon>
    </lineage>
</organism>
<accession>A0A6A6T6Y2</accession>
<dbReference type="EMBL" id="MU004347">
    <property type="protein sequence ID" value="KAF2655606.1"/>
    <property type="molecule type" value="Genomic_DNA"/>
</dbReference>
<evidence type="ECO:0000313" key="1">
    <source>
        <dbReference type="EMBL" id="KAF2655606.1"/>
    </source>
</evidence>
<name>A0A6A6T6Y2_9PLEO</name>